<protein>
    <submittedName>
        <fullName evidence="1">Uncharacterized protein</fullName>
    </submittedName>
</protein>
<comment type="caution">
    <text evidence="1">The sequence shown here is derived from an EMBL/GenBank/DDBJ whole genome shotgun (WGS) entry which is preliminary data.</text>
</comment>
<proteinExistence type="predicted"/>
<dbReference type="AlphaFoldDB" id="A0A0F9EB61"/>
<organism evidence="1">
    <name type="scientific">marine sediment metagenome</name>
    <dbReference type="NCBI Taxonomy" id="412755"/>
    <lineage>
        <taxon>unclassified sequences</taxon>
        <taxon>metagenomes</taxon>
        <taxon>ecological metagenomes</taxon>
    </lineage>
</organism>
<name>A0A0F9EB61_9ZZZZ</name>
<sequence>MNGSARIVFSDGREDTFKDQSLAYRVWLALPRGTRAAFRGAGDCRPIVPWDFVDKPFP</sequence>
<gene>
    <name evidence="1" type="ORF">LCGC14_2096690</name>
</gene>
<evidence type="ECO:0000313" key="1">
    <source>
        <dbReference type="EMBL" id="KKL71253.1"/>
    </source>
</evidence>
<reference evidence="1" key="1">
    <citation type="journal article" date="2015" name="Nature">
        <title>Complex archaea that bridge the gap between prokaryotes and eukaryotes.</title>
        <authorList>
            <person name="Spang A."/>
            <person name="Saw J.H."/>
            <person name="Jorgensen S.L."/>
            <person name="Zaremba-Niedzwiedzka K."/>
            <person name="Martijn J."/>
            <person name="Lind A.E."/>
            <person name="van Eijk R."/>
            <person name="Schleper C."/>
            <person name="Guy L."/>
            <person name="Ettema T.J."/>
        </authorList>
    </citation>
    <scope>NUCLEOTIDE SEQUENCE</scope>
</reference>
<accession>A0A0F9EB61</accession>
<dbReference type="EMBL" id="LAZR01025647">
    <property type="protein sequence ID" value="KKL71253.1"/>
    <property type="molecule type" value="Genomic_DNA"/>
</dbReference>